<dbReference type="SUPFAM" id="SSF55174">
    <property type="entry name" value="Alpha-L RNA-binding motif"/>
    <property type="match status" value="1"/>
</dbReference>
<proteinExistence type="inferred from homology"/>
<dbReference type="InterPro" id="IPR002877">
    <property type="entry name" value="RNA_MeTrfase_FtsJ_dom"/>
</dbReference>
<feature type="domain" description="RNA-binding S4" evidence="4">
    <location>
        <begin position="3"/>
        <end position="68"/>
    </location>
</feature>
<accession>A0ABY7JV82</accession>
<protein>
    <submittedName>
        <fullName evidence="5">TlyA family RNA methyltransferase</fullName>
    </submittedName>
</protein>
<dbReference type="NCBIfam" id="TIGR00478">
    <property type="entry name" value="tly"/>
    <property type="match status" value="1"/>
</dbReference>
<reference evidence="5" key="1">
    <citation type="submission" date="2022-12" db="EMBL/GenBank/DDBJ databases">
        <title>Peptostreptococcus.</title>
        <authorList>
            <person name="Lee S.H."/>
        </authorList>
    </citation>
    <scope>NUCLEOTIDE SEQUENCE</scope>
    <source>
        <strain evidence="5">CBA3647</strain>
    </source>
</reference>
<organism evidence="5 6">
    <name type="scientific">Peptostreptococcus equinus</name>
    <dbReference type="NCBI Taxonomy" id="3003601"/>
    <lineage>
        <taxon>Bacteria</taxon>
        <taxon>Bacillati</taxon>
        <taxon>Bacillota</taxon>
        <taxon>Clostridia</taxon>
        <taxon>Peptostreptococcales</taxon>
        <taxon>Peptostreptococcaceae</taxon>
        <taxon>Peptostreptococcus</taxon>
    </lineage>
</organism>
<dbReference type="InterPro" id="IPR036986">
    <property type="entry name" value="S4_RNA-bd_sf"/>
</dbReference>
<dbReference type="EMBL" id="CP114052">
    <property type="protein sequence ID" value="WAW15622.1"/>
    <property type="molecule type" value="Genomic_DNA"/>
</dbReference>
<dbReference type="RefSeq" id="WP_269312297.1">
    <property type="nucleotide sequence ID" value="NZ_CP114052.1"/>
</dbReference>
<dbReference type="PROSITE" id="PS50889">
    <property type="entry name" value="S4"/>
    <property type="match status" value="1"/>
</dbReference>
<dbReference type="InterPro" id="IPR002942">
    <property type="entry name" value="S4_RNA-bd"/>
</dbReference>
<dbReference type="PIRSF" id="PIRSF005578">
    <property type="entry name" value="TlyA"/>
    <property type="match status" value="1"/>
</dbReference>
<keyword evidence="6" id="KW-1185">Reference proteome</keyword>
<dbReference type="Pfam" id="PF01479">
    <property type="entry name" value="S4"/>
    <property type="match status" value="1"/>
</dbReference>
<gene>
    <name evidence="5" type="ORF">O0R46_04020</name>
</gene>
<evidence type="ECO:0000256" key="1">
    <source>
        <dbReference type="ARBA" id="ARBA00022884"/>
    </source>
</evidence>
<dbReference type="GO" id="GO:0008168">
    <property type="term" value="F:methyltransferase activity"/>
    <property type="evidence" value="ECO:0007669"/>
    <property type="project" value="UniProtKB-KW"/>
</dbReference>
<dbReference type="CDD" id="cd00165">
    <property type="entry name" value="S4"/>
    <property type="match status" value="1"/>
</dbReference>
<keyword evidence="5" id="KW-0489">Methyltransferase</keyword>
<evidence type="ECO:0000256" key="2">
    <source>
        <dbReference type="ARBA" id="ARBA00029460"/>
    </source>
</evidence>
<dbReference type="SUPFAM" id="SSF53335">
    <property type="entry name" value="S-adenosyl-L-methionine-dependent methyltransferases"/>
    <property type="match status" value="1"/>
</dbReference>
<dbReference type="InterPro" id="IPR004538">
    <property type="entry name" value="Hemolysin_A/TlyA"/>
</dbReference>
<evidence type="ECO:0000313" key="5">
    <source>
        <dbReference type="EMBL" id="WAW15622.1"/>
    </source>
</evidence>
<evidence type="ECO:0000259" key="4">
    <source>
        <dbReference type="SMART" id="SM00363"/>
    </source>
</evidence>
<name>A0ABY7JV82_9FIRM</name>
<dbReference type="SMART" id="SM00363">
    <property type="entry name" value="S4"/>
    <property type="match status" value="1"/>
</dbReference>
<dbReference type="PANTHER" id="PTHR32319:SF0">
    <property type="entry name" value="BACTERIAL HEMOLYSIN-LIKE PROTEIN"/>
    <property type="match status" value="1"/>
</dbReference>
<sequence>MKKRLDVLLVEKKIFESREQARRTIMAGDVFVDSQRVDKAGTNINEDAKIEIKGKKMPYVSRGGLKLEKALNNFDLDLHGAVCMDIGASTGGFTDCMLQNGAVKVYSVDVGYGQLAWKLRQDSRVICMERQNIRHLDIETIDPRPNFASIDVSFISLKLVLPKAWEILTDSGRIVALIKPQFEAGKDKVGKKGVVRDPKTHIEVIERVCNQACMLGFDILDLDYSPIKGPEGNIEYLIYLEKVDSILDANQEERLQEYIEDKSMLKKYESNIDTLKKVIISLVERSHTLDK</sequence>
<dbReference type="Proteomes" id="UP001164187">
    <property type="component" value="Chromosome"/>
</dbReference>
<keyword evidence="5" id="KW-0808">Transferase</keyword>
<dbReference type="Gene3D" id="3.10.290.10">
    <property type="entry name" value="RNA-binding S4 domain"/>
    <property type="match status" value="1"/>
</dbReference>
<evidence type="ECO:0000313" key="6">
    <source>
        <dbReference type="Proteomes" id="UP001164187"/>
    </source>
</evidence>
<keyword evidence="1 3" id="KW-0694">RNA-binding</keyword>
<dbReference type="InterPro" id="IPR029063">
    <property type="entry name" value="SAM-dependent_MTases_sf"/>
</dbReference>
<dbReference type="GO" id="GO:0032259">
    <property type="term" value="P:methylation"/>
    <property type="evidence" value="ECO:0007669"/>
    <property type="project" value="UniProtKB-KW"/>
</dbReference>
<comment type="similarity">
    <text evidence="2">Belongs to the TlyA family.</text>
</comment>
<dbReference type="PANTHER" id="PTHR32319">
    <property type="entry name" value="BACTERIAL HEMOLYSIN-LIKE PROTEIN"/>
    <property type="match status" value="1"/>
</dbReference>
<dbReference type="InterPro" id="IPR047048">
    <property type="entry name" value="TlyA"/>
</dbReference>
<dbReference type="Gene3D" id="3.40.50.150">
    <property type="entry name" value="Vaccinia Virus protein VP39"/>
    <property type="match status" value="1"/>
</dbReference>
<dbReference type="Pfam" id="PF01728">
    <property type="entry name" value="FtsJ"/>
    <property type="match status" value="1"/>
</dbReference>
<evidence type="ECO:0000256" key="3">
    <source>
        <dbReference type="PROSITE-ProRule" id="PRU00182"/>
    </source>
</evidence>